<dbReference type="InterPro" id="IPR014113">
    <property type="entry name" value="T4SS_TrbC_subgr"/>
</dbReference>
<organism evidence="1 2">
    <name type="scientific">Candidatus Manganitrophus noduliformans</name>
    <dbReference type="NCBI Taxonomy" id="2606439"/>
    <lineage>
        <taxon>Bacteria</taxon>
        <taxon>Pseudomonadati</taxon>
        <taxon>Nitrospirota</taxon>
        <taxon>Nitrospiria</taxon>
        <taxon>Candidatus Troglogloeales</taxon>
        <taxon>Candidatus Manganitrophaceae</taxon>
        <taxon>Candidatus Manganitrophus</taxon>
    </lineage>
</organism>
<keyword evidence="2" id="KW-1185">Reference proteome</keyword>
<dbReference type="AlphaFoldDB" id="A0A7X6ICM3"/>
<dbReference type="Proteomes" id="UP000534783">
    <property type="component" value="Unassembled WGS sequence"/>
</dbReference>
<gene>
    <name evidence="1" type="primary">trbC</name>
    <name evidence="1" type="ORF">MNODULE_19025</name>
</gene>
<dbReference type="RefSeq" id="WP_168062785.1">
    <property type="nucleotide sequence ID" value="NZ_VTOW01000004.1"/>
</dbReference>
<evidence type="ECO:0000313" key="1">
    <source>
        <dbReference type="EMBL" id="NKE72848.1"/>
    </source>
</evidence>
<comment type="caution">
    <text evidence="1">The sequence shown here is derived from an EMBL/GenBank/DDBJ whole genome shotgun (WGS) entry which is preliminary data.</text>
</comment>
<name>A0A7X6ICM3_9BACT</name>
<dbReference type="InterPro" id="IPR019106">
    <property type="entry name" value="T4SS_TrbC"/>
</dbReference>
<proteinExistence type="predicted"/>
<dbReference type="EMBL" id="VTOW01000004">
    <property type="protein sequence ID" value="NKE72848.1"/>
    <property type="molecule type" value="Genomic_DNA"/>
</dbReference>
<dbReference type="NCBIfam" id="TIGR02742">
    <property type="entry name" value="TrbC_Ftype"/>
    <property type="match status" value="1"/>
</dbReference>
<evidence type="ECO:0000313" key="2">
    <source>
        <dbReference type="Proteomes" id="UP000534783"/>
    </source>
</evidence>
<dbReference type="Pfam" id="PF09673">
    <property type="entry name" value="TrbC_Ftype"/>
    <property type="match status" value="1"/>
</dbReference>
<accession>A0A7X6ICM3</accession>
<reference evidence="1 2" key="1">
    <citation type="journal article" date="2020" name="Nature">
        <title>Bacterial chemolithoautotrophy via manganese oxidation.</title>
        <authorList>
            <person name="Yu H."/>
            <person name="Leadbetter J.R."/>
        </authorList>
    </citation>
    <scope>NUCLEOTIDE SEQUENCE [LARGE SCALE GENOMIC DNA]</scope>
    <source>
        <strain evidence="1 2">Mn-1</strain>
    </source>
</reference>
<sequence length="150" mass="16838">MMGFTVAILLMPYPAQAVDRLYYFFSFSMPEESIQAAFSDGEKIGLVAVLRGLPEGSPKESLLRLKQLIGGRKVEVLIDPLLFRLYDITEVPALVYAEGVNPSCEHCEPVPRYWKRVGDIPLVAGLENLARSAPSVDRYLKKLREGFFTK</sequence>
<protein>
    <submittedName>
        <fullName evidence="1">Type-F conjugative transfer system pilin assembly protein TrbC</fullName>
    </submittedName>
</protein>